<dbReference type="EMBL" id="MN739169">
    <property type="protein sequence ID" value="QHS92125.1"/>
    <property type="molecule type" value="Genomic_DNA"/>
</dbReference>
<dbReference type="AlphaFoldDB" id="A0A6C0BIE6"/>
<evidence type="ECO:0000313" key="1">
    <source>
        <dbReference type="EMBL" id="QHS92125.1"/>
    </source>
</evidence>
<organism evidence="1">
    <name type="scientific">viral metagenome</name>
    <dbReference type="NCBI Taxonomy" id="1070528"/>
    <lineage>
        <taxon>unclassified sequences</taxon>
        <taxon>metagenomes</taxon>
        <taxon>organismal metagenomes</taxon>
    </lineage>
</organism>
<name>A0A6C0BIE6_9ZZZZ</name>
<proteinExistence type="predicted"/>
<reference evidence="1" key="1">
    <citation type="journal article" date="2020" name="Nature">
        <title>Giant virus diversity and host interactions through global metagenomics.</title>
        <authorList>
            <person name="Schulz F."/>
            <person name="Roux S."/>
            <person name="Paez-Espino D."/>
            <person name="Jungbluth S."/>
            <person name="Walsh D.A."/>
            <person name="Denef V.J."/>
            <person name="McMahon K.D."/>
            <person name="Konstantinidis K.T."/>
            <person name="Eloe-Fadrosh E.A."/>
            <person name="Kyrpides N.C."/>
            <person name="Woyke T."/>
        </authorList>
    </citation>
    <scope>NUCLEOTIDE SEQUENCE</scope>
    <source>
        <strain evidence="1">GVMAG-M-3300013285-6</strain>
    </source>
</reference>
<accession>A0A6C0BIE6</accession>
<protein>
    <submittedName>
        <fullName evidence="1">Uncharacterized protein</fullName>
    </submittedName>
</protein>
<sequence length="128" mass="14823">MASPKKYETTAKGLMMWANSELEHVGRITSVKDKDIQYSYAMSTLNGMAHLKDALFETVNDPAYQNWKTDLLRTHDSVIRVMKHLIKDYQLNLNAIRAFNERKVLSDLSYLKQDGGNKTRKRSRSNKK</sequence>